<dbReference type="AlphaFoldDB" id="A0A9X1FT97"/>
<evidence type="ECO:0000313" key="2">
    <source>
        <dbReference type="EMBL" id="MBW4707379.1"/>
    </source>
</evidence>
<sequence length="257" mass="27888">MIVFAGPSIAGIDPALTDGFDLRPPAQQGDVFLAALDQPLVIGIIDGYFEGVPSVWHKEILWALSRGIAVCGASSMGALRAAELDSFGMRGTGEIYAAYRDGVLEDDDEVALLHGPAELGYPGLSLAMVNVRATVDAARTDGIVTSRQAGLLKDVAKSQFYKSRTWHSILAEINIQDLPKDANTALRSWLGENEVDQKKLDAADLLTQLSDGAFSSSSVDFHFEETDLWITATHTWRRRRHTEPETERAGYSLLGGL</sequence>
<dbReference type="EMBL" id="JAHXDN010000002">
    <property type="protein sequence ID" value="MBW4707379.1"/>
    <property type="molecule type" value="Genomic_DNA"/>
</dbReference>
<evidence type="ECO:0000259" key="1">
    <source>
        <dbReference type="Pfam" id="PF07812"/>
    </source>
</evidence>
<comment type="caution">
    <text evidence="2">The sequence shown here is derived from an EMBL/GenBank/DDBJ whole genome shotgun (WGS) entry which is preliminary data.</text>
</comment>
<feature type="domain" description="TfuA-like core" evidence="1">
    <location>
        <begin position="46"/>
        <end position="165"/>
    </location>
</feature>
<evidence type="ECO:0000313" key="3">
    <source>
        <dbReference type="Proteomes" id="UP001138661"/>
    </source>
</evidence>
<reference evidence="2" key="1">
    <citation type="submission" date="2021-07" db="EMBL/GenBank/DDBJ databases">
        <title>Roseobacter insulae sp. nov., isolated from a tidal flat.</title>
        <authorList>
            <person name="Park S."/>
            <person name="Yoon J.-H."/>
        </authorList>
    </citation>
    <scope>NUCLEOTIDE SEQUENCE</scope>
    <source>
        <strain evidence="2">YSTF-M11</strain>
    </source>
</reference>
<accession>A0A9X1FT97</accession>
<dbReference type="Proteomes" id="UP001138661">
    <property type="component" value="Unassembled WGS sequence"/>
</dbReference>
<keyword evidence="3" id="KW-1185">Reference proteome</keyword>
<dbReference type="RefSeq" id="WP_219500198.1">
    <property type="nucleotide sequence ID" value="NZ_JAHXDN010000002.1"/>
</dbReference>
<gene>
    <name evidence="2" type="ORF">KX928_06235</name>
</gene>
<name>A0A9X1FT97_9RHOB</name>
<dbReference type="Pfam" id="PF07812">
    <property type="entry name" value="TfuA"/>
    <property type="match status" value="1"/>
</dbReference>
<proteinExistence type="predicted"/>
<dbReference type="InterPro" id="IPR012924">
    <property type="entry name" value="TfuA_core"/>
</dbReference>
<protein>
    <submittedName>
        <fullName evidence="2">TfuA protein</fullName>
    </submittedName>
</protein>
<organism evidence="2 3">
    <name type="scientific">Roseobacter insulae</name>
    <dbReference type="NCBI Taxonomy" id="2859783"/>
    <lineage>
        <taxon>Bacteria</taxon>
        <taxon>Pseudomonadati</taxon>
        <taxon>Pseudomonadota</taxon>
        <taxon>Alphaproteobacteria</taxon>
        <taxon>Rhodobacterales</taxon>
        <taxon>Roseobacteraceae</taxon>
        <taxon>Roseobacter</taxon>
    </lineage>
</organism>